<keyword evidence="2" id="KW-1185">Reference proteome</keyword>
<organism evidence="1 2">
    <name type="scientific">Dioscorea alata</name>
    <name type="common">Purple yam</name>
    <dbReference type="NCBI Taxonomy" id="55571"/>
    <lineage>
        <taxon>Eukaryota</taxon>
        <taxon>Viridiplantae</taxon>
        <taxon>Streptophyta</taxon>
        <taxon>Embryophyta</taxon>
        <taxon>Tracheophyta</taxon>
        <taxon>Spermatophyta</taxon>
        <taxon>Magnoliopsida</taxon>
        <taxon>Liliopsida</taxon>
        <taxon>Dioscoreales</taxon>
        <taxon>Dioscoreaceae</taxon>
        <taxon>Dioscorea</taxon>
    </lineage>
</organism>
<sequence length="456" mass="50737">MSSCRTTCQSHCSRSDGAQDFNESSIPIQNISIAAEPPTSNGLPAPCSKCGAEERFYGSMCAVCFRGHVFGKFKLAVTNNAMISPSDNLLVAFSGGHASRVALQFIHEMQYKAFTSWVASKSQALPVFGVGVAFVDERVASNQPSCEVDKAIEEIKLIVSDLAPVQKELHILPIESICSLGSNDGKSKLNGLLETITDTTGREDFLHFLRMLSLQKIALERGYNKLVLGSCTSAIARHIISATVKGRGYSLPADFQYVDVRWEIPVVLPLRDCLAQELSMVCHLDGLKTQKLLDRPCVGINALVSSFVTRLQDENPSRESTILRTAEKLKPFHFNKFSKNGYHDFLPSRLRSKFQNVKDDSSTKEVLCPICGSPLDESDLQNLIKKQENYQESIDYFISQCCQSCHFQILPKNEVPLVQFYALLPQPFTQRVNINSLRDQIKDCLISDDDDLDDYS</sequence>
<gene>
    <name evidence="1" type="ORF">IHE45_20G008400</name>
</gene>
<proteinExistence type="predicted"/>
<evidence type="ECO:0000313" key="1">
    <source>
        <dbReference type="EMBL" id="KAH7650741.1"/>
    </source>
</evidence>
<dbReference type="Proteomes" id="UP000827976">
    <property type="component" value="Chromosome 20"/>
</dbReference>
<protein>
    <submittedName>
        <fullName evidence="1">Cytoplasmic tRNA 2-thiolation protein 2</fullName>
    </submittedName>
</protein>
<comment type="caution">
    <text evidence="1">The sequence shown here is derived from an EMBL/GenBank/DDBJ whole genome shotgun (WGS) entry which is preliminary data.</text>
</comment>
<dbReference type="EMBL" id="CM037030">
    <property type="protein sequence ID" value="KAH7650741.1"/>
    <property type="molecule type" value="Genomic_DNA"/>
</dbReference>
<reference evidence="2" key="1">
    <citation type="journal article" date="2022" name="Nat. Commun.">
        <title>Chromosome evolution and the genetic basis of agronomically important traits in greater yam.</title>
        <authorList>
            <person name="Bredeson J.V."/>
            <person name="Lyons J.B."/>
            <person name="Oniyinde I.O."/>
            <person name="Okereke N.R."/>
            <person name="Kolade O."/>
            <person name="Nnabue I."/>
            <person name="Nwadili C.O."/>
            <person name="Hribova E."/>
            <person name="Parker M."/>
            <person name="Nwogha J."/>
            <person name="Shu S."/>
            <person name="Carlson J."/>
            <person name="Kariba R."/>
            <person name="Muthemba S."/>
            <person name="Knop K."/>
            <person name="Barton G.J."/>
            <person name="Sherwood A.V."/>
            <person name="Lopez-Montes A."/>
            <person name="Asiedu R."/>
            <person name="Jamnadass R."/>
            <person name="Muchugi A."/>
            <person name="Goodstein D."/>
            <person name="Egesi C.N."/>
            <person name="Featherston J."/>
            <person name="Asfaw A."/>
            <person name="Simpson G.G."/>
            <person name="Dolezel J."/>
            <person name="Hendre P.S."/>
            <person name="Van Deynze A."/>
            <person name="Kumar P.L."/>
            <person name="Obidiegwu J.E."/>
            <person name="Bhattacharjee R."/>
            <person name="Rokhsar D.S."/>
        </authorList>
    </citation>
    <scope>NUCLEOTIDE SEQUENCE [LARGE SCALE GENOMIC DNA]</scope>
    <source>
        <strain evidence="2">cv. TDa95/00328</strain>
    </source>
</reference>
<accession>A0ACB7TQ79</accession>
<evidence type="ECO:0000313" key="2">
    <source>
        <dbReference type="Proteomes" id="UP000827976"/>
    </source>
</evidence>
<name>A0ACB7TQ79_DIOAL</name>